<keyword evidence="2 4" id="KW-0143">Chaperone</keyword>
<comment type="similarity">
    <text evidence="3 4">Belongs to the PSMG2 family.</text>
</comment>
<evidence type="ECO:0000313" key="5">
    <source>
        <dbReference type="EMBL" id="OAE28550.1"/>
    </source>
</evidence>
<dbReference type="Pfam" id="PF09754">
    <property type="entry name" value="PAC2"/>
    <property type="match status" value="1"/>
</dbReference>
<dbReference type="PANTHER" id="PTHR12970:SF1">
    <property type="entry name" value="PROTEASOME ASSEMBLY CHAPERONE 2"/>
    <property type="match status" value="1"/>
</dbReference>
<comment type="subunit">
    <text evidence="4">Forms a heterodimer with PSMG1.</text>
</comment>
<evidence type="ECO:0000256" key="2">
    <source>
        <dbReference type="ARBA" id="ARBA00023186"/>
    </source>
</evidence>
<evidence type="ECO:0000256" key="4">
    <source>
        <dbReference type="PIRNR" id="PIRNR010044"/>
    </source>
</evidence>
<reference evidence="5" key="1">
    <citation type="submission" date="2016-03" db="EMBL/GenBank/DDBJ databases">
        <title>Mechanisms controlling the formation of the plant cell surface in tip-growing cells are functionally conserved among land plants.</title>
        <authorList>
            <person name="Honkanen S."/>
            <person name="Jones V.A."/>
            <person name="Morieri G."/>
            <person name="Champion C."/>
            <person name="Hetherington A.J."/>
            <person name="Kelly S."/>
            <person name="Saint-Marcoux D."/>
            <person name="Proust H."/>
            <person name="Prescott H."/>
            <person name="Dolan L."/>
        </authorList>
    </citation>
    <scope>NUCLEOTIDE SEQUENCE [LARGE SCALE GENOMIC DNA]</scope>
    <source>
        <tissue evidence="5">Whole gametophyte</tissue>
    </source>
</reference>
<dbReference type="AlphaFoldDB" id="A0A176W641"/>
<accession>A0A176W641</accession>
<protein>
    <recommendedName>
        <fullName evidence="1 4">Proteasome assembly chaperone 2</fullName>
    </recommendedName>
</protein>
<dbReference type="PIRSF" id="PIRSF010044">
    <property type="entry name" value="UCP010044"/>
    <property type="match status" value="1"/>
</dbReference>
<dbReference type="Gene3D" id="3.40.50.10900">
    <property type="entry name" value="PAC-like subunit"/>
    <property type="match status" value="2"/>
</dbReference>
<sequence length="263" mass="28602">MEYIKSKVREDKPLPPVLILPALSIGNVGQLATDLLISEPSVIKAGFLDDPFVLPCIGNDPIGPTPVGSLTVALEVFEDTKNGLTIVQQRSPVVRGAMVEYAKHLAEWAESVGVKEVVILSGLNSGLGVYLFSPQVYYCTTDTNTSVFQQLRWKTLEHSEALQHADELVQGPGEDFDGLNDENYYAGQPFSLLYSCCKARGLKVTCLLSFCAEGDNIPDAFFVVKSLQTLLQQTNGAKFDATTATIPLSWATVYGPPPDDSIW</sequence>
<comment type="function">
    <text evidence="4">Chaperone protein which promotes assembly of the 20S proteasome as part of a heterodimer with PSMG1.</text>
</comment>
<dbReference type="InterPro" id="IPR038389">
    <property type="entry name" value="PSMG2_sf"/>
</dbReference>
<dbReference type="GO" id="GO:0005634">
    <property type="term" value="C:nucleus"/>
    <property type="evidence" value="ECO:0007669"/>
    <property type="project" value="TreeGrafter"/>
</dbReference>
<gene>
    <name evidence="5" type="ORF">AXG93_2175s1330</name>
</gene>
<keyword evidence="6" id="KW-1185">Reference proteome</keyword>
<dbReference type="SUPFAM" id="SSF159659">
    <property type="entry name" value="Cgl1923-like"/>
    <property type="match status" value="1"/>
</dbReference>
<dbReference type="InterPro" id="IPR016562">
    <property type="entry name" value="Proteasome_assmbl_chp_2_euk"/>
</dbReference>
<dbReference type="GO" id="GO:0005829">
    <property type="term" value="C:cytosol"/>
    <property type="evidence" value="ECO:0007669"/>
    <property type="project" value="TreeGrafter"/>
</dbReference>
<proteinExistence type="inferred from homology"/>
<name>A0A176W641_MARPO</name>
<comment type="caution">
    <text evidence="5">The sequence shown here is derived from an EMBL/GenBank/DDBJ whole genome shotgun (WGS) entry which is preliminary data.</text>
</comment>
<dbReference type="InterPro" id="IPR019151">
    <property type="entry name" value="Proteasome_assmbl_chaperone_2"/>
</dbReference>
<dbReference type="Proteomes" id="UP000077202">
    <property type="component" value="Unassembled WGS sequence"/>
</dbReference>
<dbReference type="EMBL" id="LVLJ01001709">
    <property type="protein sequence ID" value="OAE28550.1"/>
    <property type="molecule type" value="Genomic_DNA"/>
</dbReference>
<evidence type="ECO:0000256" key="3">
    <source>
        <dbReference type="ARBA" id="ARBA00025745"/>
    </source>
</evidence>
<dbReference type="PANTHER" id="PTHR12970">
    <property type="entry name" value="PROTEASOME ASSEMBLY CHAPERONE 2"/>
    <property type="match status" value="1"/>
</dbReference>
<organism evidence="5 6">
    <name type="scientific">Marchantia polymorpha subsp. ruderalis</name>
    <dbReference type="NCBI Taxonomy" id="1480154"/>
    <lineage>
        <taxon>Eukaryota</taxon>
        <taxon>Viridiplantae</taxon>
        <taxon>Streptophyta</taxon>
        <taxon>Embryophyta</taxon>
        <taxon>Marchantiophyta</taxon>
        <taxon>Marchantiopsida</taxon>
        <taxon>Marchantiidae</taxon>
        <taxon>Marchantiales</taxon>
        <taxon>Marchantiaceae</taxon>
        <taxon>Marchantia</taxon>
    </lineage>
</organism>
<dbReference type="GO" id="GO:0043248">
    <property type="term" value="P:proteasome assembly"/>
    <property type="evidence" value="ECO:0007669"/>
    <property type="project" value="TreeGrafter"/>
</dbReference>
<evidence type="ECO:0000256" key="1">
    <source>
        <dbReference type="ARBA" id="ARBA00019186"/>
    </source>
</evidence>
<evidence type="ECO:0000313" key="6">
    <source>
        <dbReference type="Proteomes" id="UP000077202"/>
    </source>
</evidence>